<dbReference type="PANTHER" id="PTHR33619:SF3">
    <property type="entry name" value="POLYSACCHARIDE EXPORT PROTEIN GFCE-RELATED"/>
    <property type="match status" value="1"/>
</dbReference>
<dbReference type="Gene3D" id="3.10.560.10">
    <property type="entry name" value="Outer membrane lipoprotein wza domain like"/>
    <property type="match status" value="1"/>
</dbReference>
<dbReference type="InterPro" id="IPR049712">
    <property type="entry name" value="Poly_export"/>
</dbReference>
<accession>A0A832A3P5</accession>
<proteinExistence type="predicted"/>
<reference evidence="4" key="1">
    <citation type="journal article" date="2020" name="mSystems">
        <title>Genome- and Community-Level Interaction Insights into Carbon Utilization and Element Cycling Functions of Hydrothermarchaeota in Hydrothermal Sediment.</title>
        <authorList>
            <person name="Zhou Z."/>
            <person name="Liu Y."/>
            <person name="Xu W."/>
            <person name="Pan J."/>
            <person name="Luo Z.H."/>
            <person name="Li M."/>
        </authorList>
    </citation>
    <scope>NUCLEOTIDE SEQUENCE [LARGE SCALE GENOMIC DNA]</scope>
    <source>
        <strain evidence="4">SpSt-456</strain>
    </source>
</reference>
<feature type="domain" description="Soluble ligand binding" evidence="3">
    <location>
        <begin position="124"/>
        <end position="171"/>
    </location>
</feature>
<sequence length="204" mass="22542">MGMERWKGMVAGIVVALCVSLAWHGGLWAAEKPEPASGVKAETAGTYRIGKGDVLEIHVWKEPVLSRETFVRMDGMISLPLLDDLQAAGRTPMEVKKDIQKRLSEFLETPEVTVILKEAKSQRFYVIGEVAKPGEYELTTDITVLQAFAMAGGFTEWADKDKVMILRREGGQEKRIPVSYKDIVKGKNPEQNVSILAGDTIVVP</sequence>
<dbReference type="EMBL" id="DSTK01000041">
    <property type="protein sequence ID" value="HFK98610.1"/>
    <property type="molecule type" value="Genomic_DNA"/>
</dbReference>
<evidence type="ECO:0000259" key="2">
    <source>
        <dbReference type="Pfam" id="PF02563"/>
    </source>
</evidence>
<evidence type="ECO:0000256" key="1">
    <source>
        <dbReference type="ARBA" id="ARBA00022729"/>
    </source>
</evidence>
<evidence type="ECO:0000259" key="3">
    <source>
        <dbReference type="Pfam" id="PF10531"/>
    </source>
</evidence>
<dbReference type="Pfam" id="PF10531">
    <property type="entry name" value="SLBB"/>
    <property type="match status" value="1"/>
</dbReference>
<dbReference type="InterPro" id="IPR003715">
    <property type="entry name" value="Poly_export_N"/>
</dbReference>
<name>A0A832A3P5_9BACT</name>
<dbReference type="PANTHER" id="PTHR33619">
    <property type="entry name" value="POLYSACCHARIDE EXPORT PROTEIN GFCE-RELATED"/>
    <property type="match status" value="1"/>
</dbReference>
<dbReference type="Pfam" id="PF02563">
    <property type="entry name" value="Poly_export"/>
    <property type="match status" value="1"/>
</dbReference>
<protein>
    <submittedName>
        <fullName evidence="4">Polysaccharide export protein</fullName>
    </submittedName>
</protein>
<dbReference type="AlphaFoldDB" id="A0A832A3P5"/>
<organism evidence="4">
    <name type="scientific">Desulfacinum infernum</name>
    <dbReference type="NCBI Taxonomy" id="35837"/>
    <lineage>
        <taxon>Bacteria</taxon>
        <taxon>Pseudomonadati</taxon>
        <taxon>Thermodesulfobacteriota</taxon>
        <taxon>Syntrophobacteria</taxon>
        <taxon>Syntrophobacterales</taxon>
        <taxon>Syntrophobacteraceae</taxon>
        <taxon>Desulfacinum</taxon>
    </lineage>
</organism>
<dbReference type="GO" id="GO:0015159">
    <property type="term" value="F:polysaccharide transmembrane transporter activity"/>
    <property type="evidence" value="ECO:0007669"/>
    <property type="project" value="InterPro"/>
</dbReference>
<dbReference type="InterPro" id="IPR019554">
    <property type="entry name" value="Soluble_ligand-bd"/>
</dbReference>
<evidence type="ECO:0000313" key="4">
    <source>
        <dbReference type="EMBL" id="HFK98610.1"/>
    </source>
</evidence>
<comment type="caution">
    <text evidence="4">The sequence shown here is derived from an EMBL/GenBank/DDBJ whole genome shotgun (WGS) entry which is preliminary data.</text>
</comment>
<feature type="domain" description="Polysaccharide export protein N-terminal" evidence="2">
    <location>
        <begin position="43"/>
        <end position="116"/>
    </location>
</feature>
<gene>
    <name evidence="4" type="ORF">ENS06_14955</name>
</gene>
<keyword evidence="1" id="KW-0732">Signal</keyword>